<organism evidence="2 3">
    <name type="scientific">Aspergillus saccharolyticus JOP 1030-1</name>
    <dbReference type="NCBI Taxonomy" id="1450539"/>
    <lineage>
        <taxon>Eukaryota</taxon>
        <taxon>Fungi</taxon>
        <taxon>Dikarya</taxon>
        <taxon>Ascomycota</taxon>
        <taxon>Pezizomycotina</taxon>
        <taxon>Eurotiomycetes</taxon>
        <taxon>Eurotiomycetidae</taxon>
        <taxon>Eurotiales</taxon>
        <taxon>Aspergillaceae</taxon>
        <taxon>Aspergillus</taxon>
        <taxon>Aspergillus subgen. Circumdati</taxon>
    </lineage>
</organism>
<dbReference type="AlphaFoldDB" id="A0A318ZNU1"/>
<dbReference type="InterPro" id="IPR011011">
    <property type="entry name" value="Znf_FYVE_PHD"/>
</dbReference>
<feature type="compositionally biased region" description="Polar residues" evidence="1">
    <location>
        <begin position="484"/>
        <end position="493"/>
    </location>
</feature>
<feature type="region of interest" description="Disordered" evidence="1">
    <location>
        <begin position="449"/>
        <end position="493"/>
    </location>
</feature>
<feature type="compositionally biased region" description="Polar residues" evidence="1">
    <location>
        <begin position="284"/>
        <end position="297"/>
    </location>
</feature>
<dbReference type="GeneID" id="37081304"/>
<proteinExistence type="predicted"/>
<feature type="region of interest" description="Disordered" evidence="1">
    <location>
        <begin position="243"/>
        <end position="315"/>
    </location>
</feature>
<dbReference type="OrthoDB" id="4448093at2759"/>
<reference evidence="2 3" key="1">
    <citation type="submission" date="2016-12" db="EMBL/GenBank/DDBJ databases">
        <title>The genomes of Aspergillus section Nigri reveals drivers in fungal speciation.</title>
        <authorList>
            <consortium name="DOE Joint Genome Institute"/>
            <person name="Vesth T.C."/>
            <person name="Nybo J."/>
            <person name="Theobald S."/>
            <person name="Brandl J."/>
            <person name="Frisvad J.C."/>
            <person name="Nielsen K.F."/>
            <person name="Lyhne E.K."/>
            <person name="Kogle M.E."/>
            <person name="Kuo A."/>
            <person name="Riley R."/>
            <person name="Clum A."/>
            <person name="Nolan M."/>
            <person name="Lipzen A."/>
            <person name="Salamov A."/>
            <person name="Henrissat B."/>
            <person name="Wiebenga A."/>
            <person name="De Vries R.P."/>
            <person name="Grigoriev I.V."/>
            <person name="Mortensen U.H."/>
            <person name="Andersen M.R."/>
            <person name="Baker S.E."/>
        </authorList>
    </citation>
    <scope>NUCLEOTIDE SEQUENCE [LARGE SCALE GENOMIC DNA]</scope>
    <source>
        <strain evidence="2 3">JOP 1030-1</strain>
    </source>
</reference>
<dbReference type="Proteomes" id="UP000248349">
    <property type="component" value="Unassembled WGS sequence"/>
</dbReference>
<dbReference type="SUPFAM" id="SSF57903">
    <property type="entry name" value="FYVE/PHD zinc finger"/>
    <property type="match status" value="1"/>
</dbReference>
<protein>
    <recommendedName>
        <fullName evidence="4">PHD-type domain-containing protein</fullName>
    </recommendedName>
</protein>
<name>A0A318ZNU1_9EURO</name>
<dbReference type="RefSeq" id="XP_025435273.1">
    <property type="nucleotide sequence ID" value="XM_025580075.1"/>
</dbReference>
<dbReference type="EMBL" id="KZ821219">
    <property type="protein sequence ID" value="PYH49291.1"/>
    <property type="molecule type" value="Genomic_DNA"/>
</dbReference>
<gene>
    <name evidence="2" type="ORF">BP01DRAFT_75309</name>
</gene>
<keyword evidence="3" id="KW-1185">Reference proteome</keyword>
<evidence type="ECO:0000313" key="3">
    <source>
        <dbReference type="Proteomes" id="UP000248349"/>
    </source>
</evidence>
<evidence type="ECO:0008006" key="4">
    <source>
        <dbReference type="Google" id="ProtNLM"/>
    </source>
</evidence>
<accession>A0A318ZNU1</accession>
<evidence type="ECO:0000313" key="2">
    <source>
        <dbReference type="EMBL" id="PYH49291.1"/>
    </source>
</evidence>
<evidence type="ECO:0000256" key="1">
    <source>
        <dbReference type="SAM" id="MobiDB-lite"/>
    </source>
</evidence>
<dbReference type="CDD" id="cd15489">
    <property type="entry name" value="PHD_SF"/>
    <property type="match status" value="1"/>
</dbReference>
<feature type="compositionally biased region" description="Polar residues" evidence="1">
    <location>
        <begin position="450"/>
        <end position="466"/>
    </location>
</feature>
<sequence length="493" mass="53886">MSPQCHPDLHKYAYGRTDELQKHQVLFEALKGKDGKCGLCQAGRNKEHGALHQCSSCRKCYHPECIDDLRSRQSRRGEPLAYGCPHCGKPWATLAMLEQQAEESARLPGPGSSPRRSMPYSSGILAYRRLEEDGQQQYFCEWVKRGGVICGHGPFDGFDSYYIHYIRTHEEMLEFPCDLCTPVRKFVSASLLVEHKKHAHYSAAATSSTKKRGHSSAAVASLLKKHVGSSEVVTPPMIIVESSSTAESKGKAVDRPASPTPRVERLNPTAAGGVQAPPLRTPGQGESQAMPTDTTAKSPESPRPPSSRTFEFDLNIPDLKLAAPPVFQNRERDDQIRPSYNIDLLRSFAGGHESPSPTVPADRHAQLQAMPTATAAGAPEPRPPSSRTFEVNLNIPDLRLELPPVPRDWERVEGVRPTTSRVEPEFPHYLGSGPTAPAERHAVARAVPIVTTTGSSESRLPNSRTLGRNLDLGLVAPPAGEQDGGQQQPPTRP</sequence>